<sequence length="310" mass="35412">MIYISYSSPKKELSKEIYTARRSQQFQPHQTEPSIGQRPSPYNLPPSSHNSHNMSPWRPPKDHEDPSPVLGCSTSYPAPLRMTSWRPVRERETPLDFPPHPLPCKPYTREDSHQISGNPHTKTTLPPLLIDAQHYSQQNNNQYAQKPFLSSRSLYPRNDSPSRELPHIRESLPNNIWSKISPPKQNKCPSPDNFRPDANSCYICEGLHHFPFQFPFLHLPLQNPPPATLFRTYAHLHVHLRHPSLLPPTVHDEQTTIRENSRENFVPFWPSMQKRDHNGSTSGGDASAQGDGRASSHTLHFVTCTLNSPS</sequence>
<gene>
    <name evidence="2" type="primary">redE</name>
</gene>
<accession>Q9N9D2</accession>
<reference evidence="2" key="1">
    <citation type="submission" date="2000-06" db="EMBL/GenBank/DDBJ databases">
        <authorList>
            <person name="Bailey J.A."/>
        </authorList>
    </citation>
    <scope>NUCLEOTIDE SEQUENCE</scope>
    <source>
        <strain evidence="2">CL</strain>
    </source>
</reference>
<evidence type="ECO:0000256" key="1">
    <source>
        <dbReference type="SAM" id="MobiDB-lite"/>
    </source>
</evidence>
<dbReference type="EMBL" id="AJ297388">
    <property type="protein sequence ID" value="CAB96158.1"/>
    <property type="molecule type" value="Genomic_DNA"/>
</dbReference>
<proteinExistence type="predicted"/>
<evidence type="ECO:0000313" key="2">
    <source>
        <dbReference type="EMBL" id="CAB96158.1"/>
    </source>
</evidence>
<feature type="non-terminal residue" evidence="2">
    <location>
        <position position="310"/>
    </location>
</feature>
<reference evidence="2" key="2">
    <citation type="submission" date="2000-07" db="EMBL/GenBank/DDBJ databases">
        <title>The replication of developmentally-regulated red genes during S-phase of the Physarum polycephalum plasmodium.</title>
        <authorList>
            <person name="Swanston E."/>
            <person name="Bailey J."/>
            <person name="Pierron G."/>
        </authorList>
    </citation>
    <scope>NUCLEOTIDE SEQUENCE</scope>
    <source>
        <strain evidence="2">CL</strain>
    </source>
</reference>
<name>Q9N9D2_PHYPO</name>
<protein>
    <submittedName>
        <fullName evidence="2">RedE protein</fullName>
    </submittedName>
</protein>
<feature type="compositionally biased region" description="Polar residues" evidence="1">
    <location>
        <begin position="21"/>
        <end position="34"/>
    </location>
</feature>
<feature type="region of interest" description="Disordered" evidence="1">
    <location>
        <begin position="1"/>
        <end position="72"/>
    </location>
</feature>
<feature type="region of interest" description="Disordered" evidence="1">
    <location>
        <begin position="270"/>
        <end position="295"/>
    </location>
</feature>
<feature type="compositionally biased region" description="Basic and acidic residues" evidence="1">
    <location>
        <begin position="9"/>
        <end position="19"/>
    </location>
</feature>
<organism evidence="2">
    <name type="scientific">Physarum polycephalum</name>
    <name type="common">Many-headed slime mold</name>
    <name type="synonym">Badhamia polycephala</name>
    <dbReference type="NCBI Taxonomy" id="5791"/>
    <lineage>
        <taxon>Eukaryota</taxon>
        <taxon>Amoebozoa</taxon>
        <taxon>Evosea</taxon>
        <taxon>Eumycetozoa</taxon>
        <taxon>Myxogastria</taxon>
        <taxon>Myxogastromycetidae</taxon>
        <taxon>Physariida</taxon>
        <taxon>Physaraceae</taxon>
        <taxon>Physarum</taxon>
    </lineage>
</organism>
<feature type="compositionally biased region" description="Low complexity" evidence="1">
    <location>
        <begin position="39"/>
        <end position="56"/>
    </location>
</feature>
<dbReference type="AlphaFoldDB" id="Q9N9D2"/>